<dbReference type="InterPro" id="IPR014922">
    <property type="entry name" value="YdhG-like"/>
</dbReference>
<dbReference type="AlphaFoldDB" id="A0A1R1AW56"/>
<evidence type="ECO:0000313" key="3">
    <source>
        <dbReference type="Proteomes" id="UP000187074"/>
    </source>
</evidence>
<dbReference type="OrthoDB" id="9811812at2"/>
<reference evidence="2 3" key="1">
    <citation type="submission" date="2016-11" db="EMBL/GenBank/DDBJ databases">
        <title>Paenibacillus species isolates.</title>
        <authorList>
            <person name="Beno S.M."/>
        </authorList>
    </citation>
    <scope>NUCLEOTIDE SEQUENCE [LARGE SCALE GENOMIC DNA]</scope>
    <source>
        <strain evidence="2 3">FSL F4-0100</strain>
    </source>
</reference>
<dbReference type="STRING" id="1401.BK123_25885"/>
<accession>A0A1R1AW56</accession>
<gene>
    <name evidence="2" type="ORF">BK123_25885</name>
</gene>
<protein>
    <recommendedName>
        <fullName evidence="1">YdhG-like domain-containing protein</fullName>
    </recommendedName>
</protein>
<proteinExistence type="predicted"/>
<evidence type="ECO:0000313" key="2">
    <source>
        <dbReference type="EMBL" id="OME89793.1"/>
    </source>
</evidence>
<sequence>MAKLTGHEQVVEYLHHLEHPLKAEIEEVRSFILSVDDQITEQIKWNAPSFCVQGEDRITLNLQGKGFFRIIFHCGPKVQTHDIKGAMPEDTLLEWASNDRAIVKIYNLNDLEEKKEQLKEVIVRWIEVTSKG</sequence>
<organism evidence="2 3">
    <name type="scientific">Paenibacillus lautus</name>
    <name type="common">Bacillus lautus</name>
    <dbReference type="NCBI Taxonomy" id="1401"/>
    <lineage>
        <taxon>Bacteria</taxon>
        <taxon>Bacillati</taxon>
        <taxon>Bacillota</taxon>
        <taxon>Bacilli</taxon>
        <taxon>Bacillales</taxon>
        <taxon>Paenibacillaceae</taxon>
        <taxon>Paenibacillus</taxon>
    </lineage>
</organism>
<comment type="caution">
    <text evidence="2">The sequence shown here is derived from an EMBL/GenBank/DDBJ whole genome shotgun (WGS) entry which is preliminary data.</text>
</comment>
<dbReference type="Proteomes" id="UP000187074">
    <property type="component" value="Unassembled WGS sequence"/>
</dbReference>
<evidence type="ECO:0000259" key="1">
    <source>
        <dbReference type="Pfam" id="PF08818"/>
    </source>
</evidence>
<dbReference type="SUPFAM" id="SSF159888">
    <property type="entry name" value="YdhG-like"/>
    <property type="match status" value="1"/>
</dbReference>
<dbReference type="Gene3D" id="3.90.1150.200">
    <property type="match status" value="1"/>
</dbReference>
<dbReference type="Pfam" id="PF08818">
    <property type="entry name" value="DUF1801"/>
    <property type="match status" value="1"/>
</dbReference>
<dbReference type="EMBL" id="MRTF01000009">
    <property type="protein sequence ID" value="OME89793.1"/>
    <property type="molecule type" value="Genomic_DNA"/>
</dbReference>
<dbReference type="RefSeq" id="WP_076325220.1">
    <property type="nucleotide sequence ID" value="NZ_JBCMZZ010000013.1"/>
</dbReference>
<name>A0A1R1AW56_PAELA</name>
<feature type="domain" description="YdhG-like" evidence="1">
    <location>
        <begin position="22"/>
        <end position="126"/>
    </location>
</feature>